<proteinExistence type="predicted"/>
<dbReference type="PANTHER" id="PTHR43420">
    <property type="entry name" value="ACETYLTRANSFERASE"/>
    <property type="match status" value="1"/>
</dbReference>
<accession>A0A371RIP6</accession>
<dbReference type="GO" id="GO:0016747">
    <property type="term" value="F:acyltransferase activity, transferring groups other than amino-acyl groups"/>
    <property type="evidence" value="ECO:0007669"/>
    <property type="project" value="InterPro"/>
</dbReference>
<dbReference type="SUPFAM" id="SSF55729">
    <property type="entry name" value="Acyl-CoA N-acyltransferases (Nat)"/>
    <property type="match status" value="1"/>
</dbReference>
<dbReference type="FunCoup" id="A0A371RIP6">
    <property type="interactions" value="228"/>
</dbReference>
<sequence length="153" mass="16689">MSVRTARPGDEGLLSRLHHAVFETSVWDEKFWYNSITDDSSLVLIAEASGTPGGLIATRQILDEAEILTLGVIAIERRQGHARLLLEEALKGLEASGVTRVFLEVATDNDPAIQLYAGAGFSNVGQRKDYYGSGRPALIMEWCPGLPEHHDTA</sequence>
<dbReference type="RefSeq" id="WP_116391946.1">
    <property type="nucleotide sequence ID" value="NZ_CAXQPM010000005.1"/>
</dbReference>
<keyword evidence="1 4" id="KW-0808">Transferase</keyword>
<keyword evidence="2" id="KW-0012">Acyltransferase</keyword>
<organism evidence="4 5">
    <name type="scientific">Parvularcula marina</name>
    <dbReference type="NCBI Taxonomy" id="2292771"/>
    <lineage>
        <taxon>Bacteria</taxon>
        <taxon>Pseudomonadati</taxon>
        <taxon>Pseudomonadota</taxon>
        <taxon>Alphaproteobacteria</taxon>
        <taxon>Parvularculales</taxon>
        <taxon>Parvularculaceae</taxon>
        <taxon>Parvularcula</taxon>
    </lineage>
</organism>
<dbReference type="CDD" id="cd04301">
    <property type="entry name" value="NAT_SF"/>
    <property type="match status" value="1"/>
</dbReference>
<feature type="domain" description="N-acetyltransferase" evidence="3">
    <location>
        <begin position="1"/>
        <end position="145"/>
    </location>
</feature>
<dbReference type="PANTHER" id="PTHR43420:SF44">
    <property type="entry name" value="ACETYLTRANSFERASE YPEA"/>
    <property type="match status" value="1"/>
</dbReference>
<dbReference type="InterPro" id="IPR000182">
    <property type="entry name" value="GNAT_dom"/>
</dbReference>
<dbReference type="Proteomes" id="UP000264589">
    <property type="component" value="Unassembled WGS sequence"/>
</dbReference>
<dbReference type="EMBL" id="QUQO01000001">
    <property type="protein sequence ID" value="RFB05314.1"/>
    <property type="molecule type" value="Genomic_DNA"/>
</dbReference>
<name>A0A371RIP6_9PROT</name>
<dbReference type="InterPro" id="IPR016181">
    <property type="entry name" value="Acyl_CoA_acyltransferase"/>
</dbReference>
<evidence type="ECO:0000256" key="1">
    <source>
        <dbReference type="ARBA" id="ARBA00022679"/>
    </source>
</evidence>
<evidence type="ECO:0000313" key="4">
    <source>
        <dbReference type="EMBL" id="RFB05314.1"/>
    </source>
</evidence>
<dbReference type="AlphaFoldDB" id="A0A371RIP6"/>
<dbReference type="InterPro" id="IPR050680">
    <property type="entry name" value="YpeA/RimI_acetyltransf"/>
</dbReference>
<dbReference type="OrthoDB" id="9804026at2"/>
<protein>
    <submittedName>
        <fullName evidence="4">GNAT family N-acetyltransferase</fullName>
    </submittedName>
</protein>
<evidence type="ECO:0000256" key="2">
    <source>
        <dbReference type="ARBA" id="ARBA00023315"/>
    </source>
</evidence>
<dbReference type="InParanoid" id="A0A371RIP6"/>
<comment type="caution">
    <text evidence="4">The sequence shown here is derived from an EMBL/GenBank/DDBJ whole genome shotgun (WGS) entry which is preliminary data.</text>
</comment>
<evidence type="ECO:0000259" key="3">
    <source>
        <dbReference type="PROSITE" id="PS51186"/>
    </source>
</evidence>
<dbReference type="PROSITE" id="PS51186">
    <property type="entry name" value="GNAT"/>
    <property type="match status" value="1"/>
</dbReference>
<evidence type="ECO:0000313" key="5">
    <source>
        <dbReference type="Proteomes" id="UP000264589"/>
    </source>
</evidence>
<reference evidence="4 5" key="1">
    <citation type="submission" date="2018-08" db="EMBL/GenBank/DDBJ databases">
        <title>Parvularcula sp. SM1705, isolated from surface water of the South Sea China.</title>
        <authorList>
            <person name="Sun L."/>
        </authorList>
    </citation>
    <scope>NUCLEOTIDE SEQUENCE [LARGE SCALE GENOMIC DNA]</scope>
    <source>
        <strain evidence="4 5">SM1705</strain>
    </source>
</reference>
<gene>
    <name evidence="4" type="ORF">DX908_08635</name>
</gene>
<dbReference type="Gene3D" id="3.40.630.30">
    <property type="match status" value="1"/>
</dbReference>
<dbReference type="Pfam" id="PF00583">
    <property type="entry name" value="Acetyltransf_1"/>
    <property type="match status" value="1"/>
</dbReference>
<keyword evidence="5" id="KW-1185">Reference proteome</keyword>